<name>A0A6N6JH63_9RHOB</name>
<protein>
    <recommendedName>
        <fullName evidence="4">Cytochrome C oxidase assembly protein</fullName>
    </recommendedName>
</protein>
<proteinExistence type="predicted"/>
<dbReference type="EMBL" id="BLJE01000002">
    <property type="protein sequence ID" value="GFE65297.1"/>
    <property type="molecule type" value="Genomic_DNA"/>
</dbReference>
<reference evidence="2 3" key="1">
    <citation type="submission" date="2019-12" db="EMBL/GenBank/DDBJ databases">
        <title>Litoreibacter badius sp. nov., a novel bacteriochlorophyll a-containing bacterium in the genus Litoreibacter.</title>
        <authorList>
            <person name="Kanamuro M."/>
            <person name="Takabe Y."/>
            <person name="Mori K."/>
            <person name="Takaichi S."/>
            <person name="Hanada S."/>
        </authorList>
    </citation>
    <scope>NUCLEOTIDE SEQUENCE [LARGE SCALE GENOMIC DNA]</scope>
    <source>
        <strain evidence="2 3">K6</strain>
    </source>
</reference>
<keyword evidence="1" id="KW-0812">Transmembrane</keyword>
<dbReference type="Proteomes" id="UP000436822">
    <property type="component" value="Unassembled WGS sequence"/>
</dbReference>
<keyword evidence="3" id="KW-1185">Reference proteome</keyword>
<organism evidence="2 3">
    <name type="scientific">Litoreibacter roseus</name>
    <dbReference type="NCBI Taxonomy" id="2601869"/>
    <lineage>
        <taxon>Bacteria</taxon>
        <taxon>Pseudomonadati</taxon>
        <taxon>Pseudomonadota</taxon>
        <taxon>Alphaproteobacteria</taxon>
        <taxon>Rhodobacterales</taxon>
        <taxon>Roseobacteraceae</taxon>
        <taxon>Litoreibacter</taxon>
    </lineage>
</organism>
<evidence type="ECO:0000313" key="3">
    <source>
        <dbReference type="Proteomes" id="UP000436822"/>
    </source>
</evidence>
<evidence type="ECO:0008006" key="4">
    <source>
        <dbReference type="Google" id="ProtNLM"/>
    </source>
</evidence>
<dbReference type="OrthoDB" id="7871759at2"/>
<accession>A0A6N6JH63</accession>
<evidence type="ECO:0000256" key="1">
    <source>
        <dbReference type="SAM" id="Phobius"/>
    </source>
</evidence>
<gene>
    <name evidence="2" type="ORF">KIN_23710</name>
</gene>
<feature type="transmembrane region" description="Helical" evidence="1">
    <location>
        <begin position="18"/>
        <end position="37"/>
    </location>
</feature>
<dbReference type="AlphaFoldDB" id="A0A6N6JH63"/>
<sequence length="62" mass="6719">MAIRVEHEIHNRRLGRNVGVGIVLIGFVAIIFGLTIVKVSGGAPIEAYDHTVRHSITVEDGN</sequence>
<dbReference type="RefSeq" id="WP_159807105.1">
    <property type="nucleotide sequence ID" value="NZ_BLJE01000002.1"/>
</dbReference>
<comment type="caution">
    <text evidence="2">The sequence shown here is derived from an EMBL/GenBank/DDBJ whole genome shotgun (WGS) entry which is preliminary data.</text>
</comment>
<keyword evidence="1" id="KW-0472">Membrane</keyword>
<keyword evidence="1" id="KW-1133">Transmembrane helix</keyword>
<evidence type="ECO:0000313" key="2">
    <source>
        <dbReference type="EMBL" id="GFE65297.1"/>
    </source>
</evidence>